<accession>A0A383B9L0</accession>
<protein>
    <submittedName>
        <fullName evidence="1">Uncharacterized protein</fullName>
    </submittedName>
</protein>
<sequence length="102" mass="10151">TGVCVGKGIGVGVTVGVAVGVKVEVGFGVGVLVGFDNSLGAGVLVGTGVGVAVTTISFITTSGFNAGFSSTSEQAANKTRITDIPNSRLSIIENYTKVNYSH</sequence>
<reference evidence="1" key="1">
    <citation type="submission" date="2018-05" db="EMBL/GenBank/DDBJ databases">
        <authorList>
            <person name="Lanie J.A."/>
            <person name="Ng W.-L."/>
            <person name="Kazmierczak K.M."/>
            <person name="Andrzejewski T.M."/>
            <person name="Davidsen T.M."/>
            <person name="Wayne K.J."/>
            <person name="Tettelin H."/>
            <person name="Glass J.I."/>
            <person name="Rusch D."/>
            <person name="Podicherti R."/>
            <person name="Tsui H.-C.T."/>
            <person name="Winkler M.E."/>
        </authorList>
    </citation>
    <scope>NUCLEOTIDE SEQUENCE</scope>
</reference>
<dbReference type="AlphaFoldDB" id="A0A383B9L0"/>
<gene>
    <name evidence="1" type="ORF">METZ01_LOCUS469720</name>
</gene>
<name>A0A383B9L0_9ZZZZ</name>
<proteinExistence type="predicted"/>
<dbReference type="EMBL" id="UINC01198763">
    <property type="protein sequence ID" value="SVE16866.1"/>
    <property type="molecule type" value="Genomic_DNA"/>
</dbReference>
<organism evidence="1">
    <name type="scientific">marine metagenome</name>
    <dbReference type="NCBI Taxonomy" id="408172"/>
    <lineage>
        <taxon>unclassified sequences</taxon>
        <taxon>metagenomes</taxon>
        <taxon>ecological metagenomes</taxon>
    </lineage>
</organism>
<feature type="non-terminal residue" evidence="1">
    <location>
        <position position="1"/>
    </location>
</feature>
<evidence type="ECO:0000313" key="1">
    <source>
        <dbReference type="EMBL" id="SVE16866.1"/>
    </source>
</evidence>